<evidence type="ECO:0000313" key="3">
    <source>
        <dbReference type="Proteomes" id="UP000769528"/>
    </source>
</evidence>
<comment type="caution">
    <text evidence="2">The sequence shown here is derived from an EMBL/GenBank/DDBJ whole genome shotgun (WGS) entry which is preliminary data.</text>
</comment>
<evidence type="ECO:0000256" key="1">
    <source>
        <dbReference type="SAM" id="MobiDB-lite"/>
    </source>
</evidence>
<feature type="compositionally biased region" description="Basic and acidic residues" evidence="1">
    <location>
        <begin position="94"/>
        <end position="104"/>
    </location>
</feature>
<feature type="region of interest" description="Disordered" evidence="1">
    <location>
        <begin position="88"/>
        <end position="115"/>
    </location>
</feature>
<organism evidence="2 3">
    <name type="scientific">Wickerhamomyces mucosus</name>
    <dbReference type="NCBI Taxonomy" id="1378264"/>
    <lineage>
        <taxon>Eukaryota</taxon>
        <taxon>Fungi</taxon>
        <taxon>Dikarya</taxon>
        <taxon>Ascomycota</taxon>
        <taxon>Saccharomycotina</taxon>
        <taxon>Saccharomycetes</taxon>
        <taxon>Phaffomycetales</taxon>
        <taxon>Wickerhamomycetaceae</taxon>
        <taxon>Wickerhamomyces</taxon>
    </lineage>
</organism>
<protein>
    <submittedName>
        <fullName evidence="2">Uncharacterized protein</fullName>
    </submittedName>
</protein>
<dbReference type="OrthoDB" id="10528936at2759"/>
<reference evidence="2" key="1">
    <citation type="journal article" date="2021" name="Open Biol.">
        <title>Shared evolutionary footprints suggest mitochondrial oxidative damage underlies multiple complex I losses in fungi.</title>
        <authorList>
            <person name="Schikora-Tamarit M.A."/>
            <person name="Marcet-Houben M."/>
            <person name="Nosek J."/>
            <person name="Gabaldon T."/>
        </authorList>
    </citation>
    <scope>NUCLEOTIDE SEQUENCE</scope>
    <source>
        <strain evidence="2">CBS6341</strain>
    </source>
</reference>
<proteinExistence type="predicted"/>
<reference evidence="2" key="2">
    <citation type="submission" date="2021-01" db="EMBL/GenBank/DDBJ databases">
        <authorList>
            <person name="Schikora-Tamarit M.A."/>
        </authorList>
    </citation>
    <scope>NUCLEOTIDE SEQUENCE</scope>
    <source>
        <strain evidence="2">CBS6341</strain>
    </source>
</reference>
<accession>A0A9P8PXG0</accession>
<evidence type="ECO:0000313" key="2">
    <source>
        <dbReference type="EMBL" id="KAH3680141.1"/>
    </source>
</evidence>
<sequence>MIEISGHRLVGINCSSEPGESDFRKPETKIVRTTPIVEAIPNKLIKDRMFNGKNEGGVRTRNAKILKWFIGISGNIAFKLSANKTIKATPEASKSNENKTEMNARPRGPNATNAKSEYVINVGSVSMQRLKRPAAL</sequence>
<name>A0A9P8PXG0_9ASCO</name>
<gene>
    <name evidence="2" type="ORF">WICMUC_000542</name>
</gene>
<dbReference type="Proteomes" id="UP000769528">
    <property type="component" value="Unassembled WGS sequence"/>
</dbReference>
<dbReference type="AlphaFoldDB" id="A0A9P8PXG0"/>
<keyword evidence="3" id="KW-1185">Reference proteome</keyword>
<dbReference type="EMBL" id="JAEUBF010000159">
    <property type="protein sequence ID" value="KAH3680141.1"/>
    <property type="molecule type" value="Genomic_DNA"/>
</dbReference>